<keyword evidence="8 11" id="KW-0472">Membrane</keyword>
<dbReference type="GO" id="GO:0000324">
    <property type="term" value="C:fungal-type vacuole"/>
    <property type="evidence" value="ECO:0007669"/>
    <property type="project" value="TreeGrafter"/>
</dbReference>
<dbReference type="FunFam" id="1.20.1280.290:FF:000016">
    <property type="entry name" value="Cystinosin homolog"/>
    <property type="match status" value="1"/>
</dbReference>
<evidence type="ECO:0000313" key="12">
    <source>
        <dbReference type="EMBL" id="KAF2109140.1"/>
    </source>
</evidence>
<dbReference type="AlphaFoldDB" id="A0A6A5YQ69"/>
<dbReference type="Gene3D" id="1.20.1280.290">
    <property type="match status" value="1"/>
</dbReference>
<protein>
    <submittedName>
        <fullName evidence="12">PQ loop repeat-domain-containing protein</fullName>
    </submittedName>
</protein>
<feature type="transmembrane region" description="Helical" evidence="11">
    <location>
        <begin position="198"/>
        <end position="222"/>
    </location>
</feature>
<keyword evidence="4 11" id="KW-0812">Transmembrane</keyword>
<keyword evidence="13" id="KW-1185">Reference proteome</keyword>
<evidence type="ECO:0000256" key="1">
    <source>
        <dbReference type="ARBA" id="ARBA00004155"/>
    </source>
</evidence>
<dbReference type="GO" id="GO:0005774">
    <property type="term" value="C:vacuolar membrane"/>
    <property type="evidence" value="ECO:0007669"/>
    <property type="project" value="TreeGrafter"/>
</dbReference>
<feature type="transmembrane region" description="Helical" evidence="11">
    <location>
        <begin position="131"/>
        <end position="150"/>
    </location>
</feature>
<dbReference type="GO" id="GO:0015293">
    <property type="term" value="F:symporter activity"/>
    <property type="evidence" value="ECO:0007669"/>
    <property type="project" value="UniProtKB-KW"/>
</dbReference>
<evidence type="ECO:0000256" key="6">
    <source>
        <dbReference type="ARBA" id="ARBA00022847"/>
    </source>
</evidence>
<dbReference type="InterPro" id="IPR005282">
    <property type="entry name" value="LC_transporter"/>
</dbReference>
<keyword evidence="5" id="KW-0677">Repeat</keyword>
<feature type="transmembrane region" description="Helical" evidence="11">
    <location>
        <begin position="51"/>
        <end position="71"/>
    </location>
</feature>
<dbReference type="EMBL" id="ML977343">
    <property type="protein sequence ID" value="KAF2109140.1"/>
    <property type="molecule type" value="Genomic_DNA"/>
</dbReference>
<feature type="transmembrane region" description="Helical" evidence="11">
    <location>
        <begin position="242"/>
        <end position="261"/>
    </location>
</feature>
<accession>A0A6A5YQ69</accession>
<comment type="similarity">
    <text evidence="2">Belongs to the cystinosin family.</text>
</comment>
<evidence type="ECO:0000313" key="13">
    <source>
        <dbReference type="Proteomes" id="UP000799770"/>
    </source>
</evidence>
<dbReference type="GO" id="GO:0015184">
    <property type="term" value="F:L-cystine transmembrane transporter activity"/>
    <property type="evidence" value="ECO:0007669"/>
    <property type="project" value="TreeGrafter"/>
</dbReference>
<evidence type="ECO:0000256" key="2">
    <source>
        <dbReference type="ARBA" id="ARBA00006855"/>
    </source>
</evidence>
<comment type="catalytic activity">
    <reaction evidence="10">
        <text>L-cystine(out) + H(+)(out) = L-cystine(in) + H(+)(in)</text>
        <dbReference type="Rhea" id="RHEA:66172"/>
        <dbReference type="ChEBI" id="CHEBI:15378"/>
        <dbReference type="ChEBI" id="CHEBI:35491"/>
    </reaction>
    <physiologicalReaction direction="left-to-right" evidence="10">
        <dbReference type="Rhea" id="RHEA:66173"/>
    </physiologicalReaction>
</comment>
<comment type="subcellular location">
    <subcellularLocation>
        <location evidence="1">Lysosome membrane</location>
        <topology evidence="1">Multi-pass membrane protein</topology>
    </subcellularLocation>
</comment>
<reference evidence="12" key="1">
    <citation type="journal article" date="2020" name="Stud. Mycol.">
        <title>101 Dothideomycetes genomes: a test case for predicting lifestyles and emergence of pathogens.</title>
        <authorList>
            <person name="Haridas S."/>
            <person name="Albert R."/>
            <person name="Binder M."/>
            <person name="Bloem J."/>
            <person name="Labutti K."/>
            <person name="Salamov A."/>
            <person name="Andreopoulos B."/>
            <person name="Baker S."/>
            <person name="Barry K."/>
            <person name="Bills G."/>
            <person name="Bluhm B."/>
            <person name="Cannon C."/>
            <person name="Castanera R."/>
            <person name="Culley D."/>
            <person name="Daum C."/>
            <person name="Ezra D."/>
            <person name="Gonzalez J."/>
            <person name="Henrissat B."/>
            <person name="Kuo A."/>
            <person name="Liang C."/>
            <person name="Lipzen A."/>
            <person name="Lutzoni F."/>
            <person name="Magnuson J."/>
            <person name="Mondo S."/>
            <person name="Nolan M."/>
            <person name="Ohm R."/>
            <person name="Pangilinan J."/>
            <person name="Park H.-J."/>
            <person name="Ramirez L."/>
            <person name="Alfaro M."/>
            <person name="Sun H."/>
            <person name="Tritt A."/>
            <person name="Yoshinaga Y."/>
            <person name="Zwiers L.-H."/>
            <person name="Turgeon B."/>
            <person name="Goodwin S."/>
            <person name="Spatafora J."/>
            <person name="Crous P."/>
            <person name="Grigoriev I."/>
        </authorList>
    </citation>
    <scope>NUCLEOTIDE SEQUENCE</scope>
    <source>
        <strain evidence="12">CBS 627.86</strain>
    </source>
</reference>
<evidence type="ECO:0000256" key="7">
    <source>
        <dbReference type="ARBA" id="ARBA00022989"/>
    </source>
</evidence>
<evidence type="ECO:0000256" key="3">
    <source>
        <dbReference type="ARBA" id="ARBA00022448"/>
    </source>
</evidence>
<evidence type="ECO:0000256" key="11">
    <source>
        <dbReference type="SAM" id="Phobius"/>
    </source>
</evidence>
<dbReference type="SMART" id="SM00679">
    <property type="entry name" value="CTNS"/>
    <property type="match status" value="2"/>
</dbReference>
<dbReference type="PANTHER" id="PTHR13131:SF5">
    <property type="entry name" value="CYSTINOSIN"/>
    <property type="match status" value="1"/>
</dbReference>
<dbReference type="Pfam" id="PF04193">
    <property type="entry name" value="PQ-loop"/>
    <property type="match status" value="2"/>
</dbReference>
<dbReference type="OrthoDB" id="75720at2759"/>
<evidence type="ECO:0000256" key="5">
    <source>
        <dbReference type="ARBA" id="ARBA00022737"/>
    </source>
</evidence>
<feature type="transmembrane region" description="Helical" evidence="11">
    <location>
        <begin position="91"/>
        <end position="110"/>
    </location>
</feature>
<keyword evidence="3" id="KW-0813">Transport</keyword>
<keyword evidence="6" id="KW-0769">Symport</keyword>
<evidence type="ECO:0000256" key="10">
    <source>
        <dbReference type="ARBA" id="ARBA00048473"/>
    </source>
</evidence>
<evidence type="ECO:0000256" key="4">
    <source>
        <dbReference type="ARBA" id="ARBA00022692"/>
    </source>
</evidence>
<name>A0A6A5YQ69_9PLEO</name>
<dbReference type="NCBIfam" id="TIGR00951">
    <property type="entry name" value="2A43"/>
    <property type="match status" value="1"/>
</dbReference>
<sequence>MADDDSEAIMFAKALSRVLGWVYFLCWSGSFYPQPILNWQRKATLGLAIDFPTLNVLGFFAYTISTAAFMYSPTIQAQYAYRHPDSPETTVRFNDFLFAAHGAVLCVIIYSQFYPSIWGFKVGSRQKASRAILGIFWGSLLALVGIVFVVKTKGRRAGFDPAGWAWIDVVYALGYVKLLSVVVKYIPQAWVNYKRKSTVGWSIFPMLLDFVGGVLSLAQLLIDSSLQNDWSGITGNPVKFGLGNVTLFFDMIFFLQHYVLYRHPAKDIEEEEWEDERQQLLRQNIY</sequence>
<dbReference type="InterPro" id="IPR006603">
    <property type="entry name" value="PQ-loop_rpt"/>
</dbReference>
<dbReference type="PANTHER" id="PTHR13131">
    <property type="entry name" value="CYSTINOSIN"/>
    <property type="match status" value="1"/>
</dbReference>
<keyword evidence="9" id="KW-0458">Lysosome</keyword>
<gene>
    <name evidence="12" type="ORF">BDV96DRAFT_652002</name>
</gene>
<evidence type="ECO:0000256" key="8">
    <source>
        <dbReference type="ARBA" id="ARBA00023136"/>
    </source>
</evidence>
<feature type="transmembrane region" description="Helical" evidence="11">
    <location>
        <begin position="162"/>
        <end position="186"/>
    </location>
</feature>
<keyword evidence="7 11" id="KW-1133">Transmembrane helix</keyword>
<evidence type="ECO:0000256" key="9">
    <source>
        <dbReference type="ARBA" id="ARBA00023228"/>
    </source>
</evidence>
<organism evidence="12 13">
    <name type="scientific">Lophiotrema nucula</name>
    <dbReference type="NCBI Taxonomy" id="690887"/>
    <lineage>
        <taxon>Eukaryota</taxon>
        <taxon>Fungi</taxon>
        <taxon>Dikarya</taxon>
        <taxon>Ascomycota</taxon>
        <taxon>Pezizomycotina</taxon>
        <taxon>Dothideomycetes</taxon>
        <taxon>Pleosporomycetidae</taxon>
        <taxon>Pleosporales</taxon>
        <taxon>Lophiotremataceae</taxon>
        <taxon>Lophiotrema</taxon>
    </lineage>
</organism>
<dbReference type="Proteomes" id="UP000799770">
    <property type="component" value="Unassembled WGS sequence"/>
</dbReference>
<feature type="transmembrane region" description="Helical" evidence="11">
    <location>
        <begin position="20"/>
        <end position="39"/>
    </location>
</feature>
<proteinExistence type="inferred from homology"/>